<dbReference type="RefSeq" id="WP_071077786.1">
    <property type="nucleotide sequence ID" value="NZ_LFKP01000008.1"/>
</dbReference>
<dbReference type="GO" id="GO:0032259">
    <property type="term" value="P:methylation"/>
    <property type="evidence" value="ECO:0007669"/>
    <property type="project" value="UniProtKB-KW"/>
</dbReference>
<evidence type="ECO:0000313" key="3">
    <source>
        <dbReference type="Proteomes" id="UP000179840"/>
    </source>
</evidence>
<gene>
    <name evidence="2" type="ORF">AKG95_16045</name>
</gene>
<dbReference type="InterPro" id="IPR029063">
    <property type="entry name" value="SAM-dependent_MTases_sf"/>
</dbReference>
<dbReference type="SUPFAM" id="SSF53335">
    <property type="entry name" value="S-adenosyl-L-methionine-dependent methyltransferases"/>
    <property type="match status" value="1"/>
</dbReference>
<dbReference type="Pfam" id="PF08241">
    <property type="entry name" value="Methyltransf_11"/>
    <property type="match status" value="1"/>
</dbReference>
<organism evidence="2 3">
    <name type="scientific">Janthinobacterium lividum</name>
    <dbReference type="NCBI Taxonomy" id="29581"/>
    <lineage>
        <taxon>Bacteria</taxon>
        <taxon>Pseudomonadati</taxon>
        <taxon>Pseudomonadota</taxon>
        <taxon>Betaproteobacteria</taxon>
        <taxon>Burkholderiales</taxon>
        <taxon>Oxalobacteraceae</taxon>
        <taxon>Janthinobacterium</taxon>
    </lineage>
</organism>
<sequence length="243" mass="26915">MTQNIYDNDAFFTAYSQLPRSIGGLDSAPEWPALRAMLPELQGKSVLDLGCGYGWFCRWAAEHGAARVLGVDVSEKMLAQANAMGTHAALQYARLDLEQLALPPASYDLVYSSLAFHYIEGYTTLLAAIRHGLKPGGKLVFSIEHPIFMAPRQPGWLTDAQGGKRWPIDSYQQQGPRVSDWLAPGVIKQHRTLSTTLNALLRAGFQLEHVEEWGPTDEQVAQQPALAEERERPMLLLVGCSLR</sequence>
<dbReference type="PANTHER" id="PTHR43464">
    <property type="entry name" value="METHYLTRANSFERASE"/>
    <property type="match status" value="1"/>
</dbReference>
<evidence type="ECO:0000259" key="1">
    <source>
        <dbReference type="Pfam" id="PF08241"/>
    </source>
</evidence>
<protein>
    <submittedName>
        <fullName evidence="2">SAM-dependent methyltransferase</fullName>
    </submittedName>
</protein>
<reference evidence="2 3" key="1">
    <citation type="submission" date="2015-06" db="EMBL/GenBank/DDBJ databases">
        <title>Draft genome sequencing of a biphenyl-degrading bacterium, Janthinobacterium lividum MEG1.</title>
        <authorList>
            <person name="Shimodaira J."/>
            <person name="Hatta T."/>
        </authorList>
    </citation>
    <scope>NUCLEOTIDE SEQUENCE [LARGE SCALE GENOMIC DNA]</scope>
    <source>
        <strain evidence="2 3">MEG1</strain>
    </source>
</reference>
<dbReference type="EMBL" id="LFKP01000008">
    <property type="protein sequence ID" value="OHV96289.1"/>
    <property type="molecule type" value="Genomic_DNA"/>
</dbReference>
<accession>A0A1S1U876</accession>
<dbReference type="Proteomes" id="UP000179840">
    <property type="component" value="Unassembled WGS sequence"/>
</dbReference>
<keyword evidence="2" id="KW-0808">Transferase</keyword>
<dbReference type="AlphaFoldDB" id="A0A1S1U876"/>
<keyword evidence="2" id="KW-0489">Methyltransferase</keyword>
<dbReference type="PANTHER" id="PTHR43464:SF23">
    <property type="entry name" value="JUVENILE HORMONE ACID O-METHYLTRANSFERASE"/>
    <property type="match status" value="1"/>
</dbReference>
<dbReference type="CDD" id="cd02440">
    <property type="entry name" value="AdoMet_MTases"/>
    <property type="match status" value="1"/>
</dbReference>
<feature type="domain" description="Methyltransferase type 11" evidence="1">
    <location>
        <begin position="47"/>
        <end position="141"/>
    </location>
</feature>
<dbReference type="GO" id="GO:0010420">
    <property type="term" value="F:polyprenyldihydroxybenzoate methyltransferase activity"/>
    <property type="evidence" value="ECO:0007669"/>
    <property type="project" value="TreeGrafter"/>
</dbReference>
<proteinExistence type="predicted"/>
<dbReference type="InterPro" id="IPR013216">
    <property type="entry name" value="Methyltransf_11"/>
</dbReference>
<dbReference type="Gene3D" id="3.40.50.150">
    <property type="entry name" value="Vaccinia Virus protein VP39"/>
    <property type="match status" value="1"/>
</dbReference>
<evidence type="ECO:0000313" key="2">
    <source>
        <dbReference type="EMBL" id="OHV96289.1"/>
    </source>
</evidence>
<comment type="caution">
    <text evidence="2">The sequence shown here is derived from an EMBL/GenBank/DDBJ whole genome shotgun (WGS) entry which is preliminary data.</text>
</comment>
<name>A0A1S1U876_9BURK</name>